<dbReference type="InterPro" id="IPR002656">
    <property type="entry name" value="Acyl_transf_3_dom"/>
</dbReference>
<feature type="transmembrane region" description="Helical" evidence="1">
    <location>
        <begin position="200"/>
        <end position="233"/>
    </location>
</feature>
<evidence type="ECO:0000313" key="3">
    <source>
        <dbReference type="EMBL" id="SEC38337.1"/>
    </source>
</evidence>
<feature type="transmembrane region" description="Helical" evidence="1">
    <location>
        <begin position="62"/>
        <end position="83"/>
    </location>
</feature>
<evidence type="ECO:0000313" key="4">
    <source>
        <dbReference type="Proteomes" id="UP000182409"/>
    </source>
</evidence>
<feature type="transmembrane region" description="Helical" evidence="1">
    <location>
        <begin position="104"/>
        <end position="125"/>
    </location>
</feature>
<dbReference type="RefSeq" id="WP_074655116.1">
    <property type="nucleotide sequence ID" value="NZ_FNSD01000001.1"/>
</dbReference>
<keyword evidence="1" id="KW-1133">Transmembrane helix</keyword>
<evidence type="ECO:0000259" key="2">
    <source>
        <dbReference type="Pfam" id="PF01757"/>
    </source>
</evidence>
<keyword evidence="3" id="KW-0808">Transferase</keyword>
<reference evidence="3 4" key="1">
    <citation type="submission" date="2016-10" db="EMBL/GenBank/DDBJ databases">
        <authorList>
            <person name="de Groot N.N."/>
        </authorList>
    </citation>
    <scope>NUCLEOTIDE SEQUENCE [LARGE SCALE GENOMIC DNA]</scope>
    <source>
        <strain evidence="3 4">AB35.6</strain>
    </source>
</reference>
<protein>
    <submittedName>
        <fullName evidence="3">Peptidoglycan/LPS O-acetylase OafA/YrhL, contains acyltransferase and SGNH-hydrolase domains</fullName>
    </submittedName>
</protein>
<sequence>MSTQARGRFTGSNASVLLDLVRGLAAALVVCSHWRNLFFVDYRNLPQNLKRGFLLPYLLTSGAHRSVVLFFVLSGYFIAGSIFRSAGQGPWNWQDYALRRIVRLWIVLIPGLLLCAAWDGLGLSLHRAPLLYAGLSGNHLMGNVATARNWPTFFGNLFFLQSIHVSTFGSDTPLWSLANEFWYYALFPMGWLALRRPTQLWVRLLCGTLFLGTAYFVGRGILFGLPIWLLGALLYRLPPPSNRPWMRWLAAAVLVTTVYGLPNWGGNWNDILFGVISAVCIWVFLSDRQTARERAPLSQFSRGISRFSFTVYVVHMPLLMLLASLTVGDGRWVPSPRSVATAVAVLLSTLVYAWLIASLTEFHTDHMRQQIERLLGMRVTRPSQHQKTLPV</sequence>
<feature type="transmembrane region" description="Helical" evidence="1">
    <location>
        <begin position="268"/>
        <end position="286"/>
    </location>
</feature>
<keyword evidence="3" id="KW-0012">Acyltransferase</keyword>
<dbReference type="AlphaFoldDB" id="A0A1H4S2S2"/>
<keyword evidence="3" id="KW-0378">Hydrolase</keyword>
<proteinExistence type="predicted"/>
<name>A0A1H4S2S2_9BACT</name>
<dbReference type="GO" id="GO:0016747">
    <property type="term" value="F:acyltransferase activity, transferring groups other than amino-acyl groups"/>
    <property type="evidence" value="ECO:0007669"/>
    <property type="project" value="InterPro"/>
</dbReference>
<feature type="transmembrane region" description="Helical" evidence="1">
    <location>
        <begin position="339"/>
        <end position="359"/>
    </location>
</feature>
<dbReference type="OrthoDB" id="9796461at2"/>
<dbReference type="Proteomes" id="UP000182409">
    <property type="component" value="Unassembled WGS sequence"/>
</dbReference>
<keyword evidence="1" id="KW-0472">Membrane</keyword>
<dbReference type="Pfam" id="PF01757">
    <property type="entry name" value="Acyl_transf_3"/>
    <property type="match status" value="1"/>
</dbReference>
<feature type="domain" description="Acyltransferase 3" evidence="2">
    <location>
        <begin position="18"/>
        <end position="356"/>
    </location>
</feature>
<gene>
    <name evidence="3" type="ORF">SAMN05443244_3325</name>
</gene>
<dbReference type="InterPro" id="IPR050879">
    <property type="entry name" value="Acyltransferase_3"/>
</dbReference>
<evidence type="ECO:0000256" key="1">
    <source>
        <dbReference type="SAM" id="Phobius"/>
    </source>
</evidence>
<dbReference type="PANTHER" id="PTHR23028">
    <property type="entry name" value="ACETYLTRANSFERASE"/>
    <property type="match status" value="1"/>
</dbReference>
<organism evidence="3 4">
    <name type="scientific">Terriglobus roseus</name>
    <dbReference type="NCBI Taxonomy" id="392734"/>
    <lineage>
        <taxon>Bacteria</taxon>
        <taxon>Pseudomonadati</taxon>
        <taxon>Acidobacteriota</taxon>
        <taxon>Terriglobia</taxon>
        <taxon>Terriglobales</taxon>
        <taxon>Acidobacteriaceae</taxon>
        <taxon>Terriglobus</taxon>
    </lineage>
</organism>
<dbReference type="EMBL" id="FNSD01000001">
    <property type="protein sequence ID" value="SEC38337.1"/>
    <property type="molecule type" value="Genomic_DNA"/>
</dbReference>
<feature type="transmembrane region" description="Helical" evidence="1">
    <location>
        <begin position="307"/>
        <end position="327"/>
    </location>
</feature>
<keyword evidence="1" id="KW-0812">Transmembrane</keyword>
<dbReference type="GO" id="GO:0016787">
    <property type="term" value="F:hydrolase activity"/>
    <property type="evidence" value="ECO:0007669"/>
    <property type="project" value="UniProtKB-KW"/>
</dbReference>
<accession>A0A1H4S2S2</accession>